<evidence type="ECO:0000256" key="1">
    <source>
        <dbReference type="ARBA" id="ARBA00022801"/>
    </source>
</evidence>
<dbReference type="Pfam" id="PF00561">
    <property type="entry name" value="Abhydrolase_1"/>
    <property type="match status" value="1"/>
</dbReference>
<comment type="caution">
    <text evidence="3">The sequence shown here is derived from an EMBL/GenBank/DDBJ whole genome shotgun (WGS) entry which is preliminary data.</text>
</comment>
<organism evidence="3 4">
    <name type="scientific">Senegalia massiliensis</name>
    <dbReference type="NCBI Taxonomy" id="1720316"/>
    <lineage>
        <taxon>Bacteria</taxon>
        <taxon>Bacillati</taxon>
        <taxon>Bacillota</taxon>
        <taxon>Clostridia</taxon>
        <taxon>Eubacteriales</taxon>
        <taxon>Clostridiaceae</taxon>
        <taxon>Senegalia</taxon>
    </lineage>
</organism>
<keyword evidence="4" id="KW-1185">Reference proteome</keyword>
<accession>A0A845QWR1</accession>
<reference evidence="3 4" key="1">
    <citation type="submission" date="2018-08" db="EMBL/GenBank/DDBJ databases">
        <title>Murine metabolic-syndrome-specific gut microbial biobank.</title>
        <authorList>
            <person name="Liu C."/>
        </authorList>
    </citation>
    <scope>NUCLEOTIDE SEQUENCE [LARGE SCALE GENOMIC DNA]</scope>
    <source>
        <strain evidence="3 4">583</strain>
    </source>
</reference>
<dbReference type="PRINTS" id="PR00412">
    <property type="entry name" value="EPOXHYDRLASE"/>
</dbReference>
<dbReference type="PANTHER" id="PTHR43798:SF31">
    <property type="entry name" value="AB HYDROLASE SUPERFAMILY PROTEIN YCLE"/>
    <property type="match status" value="1"/>
</dbReference>
<dbReference type="SUPFAM" id="SSF53474">
    <property type="entry name" value="alpha/beta-Hydrolases"/>
    <property type="match status" value="1"/>
</dbReference>
<name>A0A845QWR1_9CLOT</name>
<protein>
    <submittedName>
        <fullName evidence="3">Alpha/beta hydrolase</fullName>
    </submittedName>
</protein>
<dbReference type="Gene3D" id="3.40.50.1820">
    <property type="entry name" value="alpha/beta hydrolase"/>
    <property type="match status" value="1"/>
</dbReference>
<dbReference type="InterPro" id="IPR029058">
    <property type="entry name" value="AB_hydrolase_fold"/>
</dbReference>
<dbReference type="InterPro" id="IPR050266">
    <property type="entry name" value="AB_hydrolase_sf"/>
</dbReference>
<dbReference type="EMBL" id="QXXA01000003">
    <property type="protein sequence ID" value="NBI05592.1"/>
    <property type="molecule type" value="Genomic_DNA"/>
</dbReference>
<evidence type="ECO:0000259" key="2">
    <source>
        <dbReference type="Pfam" id="PF00561"/>
    </source>
</evidence>
<keyword evidence="1 3" id="KW-0378">Hydrolase</keyword>
<gene>
    <name evidence="3" type="ORF">D3Z33_01835</name>
</gene>
<dbReference type="InterPro" id="IPR000073">
    <property type="entry name" value="AB_hydrolase_1"/>
</dbReference>
<dbReference type="Proteomes" id="UP000467132">
    <property type="component" value="Unassembled WGS sequence"/>
</dbReference>
<sequence length="292" mass="34120">MEVKIIKEIYIDKEDVKARIHEWGSSENPTIICIHGLGSTSLSFIELAHLLKNQYHILSIDLPGHGKTPEFFKVEDYEAPNMIKWVDKVISHLTKGRFYLLAHSWGANIALHYLSKYPSKVINTMLLDGGYYLKTEWYSYQTSISGEIDSLQSEIDYYIKDFDEYCFDTLQEHIEVEKNNYIRWSCLLEEAARDLVRVEDDKYKWHANSFTATGAIKSMYYYPPDSIYDKLPSSIYLLQSTLPESMNKYRETLAEKFKNSTGSKVKRIDGASHLLHWDKPNEVVKEILNWFK</sequence>
<evidence type="ECO:0000313" key="3">
    <source>
        <dbReference type="EMBL" id="NBI05592.1"/>
    </source>
</evidence>
<dbReference type="GO" id="GO:0016787">
    <property type="term" value="F:hydrolase activity"/>
    <property type="evidence" value="ECO:0007669"/>
    <property type="project" value="UniProtKB-KW"/>
</dbReference>
<evidence type="ECO:0000313" key="4">
    <source>
        <dbReference type="Proteomes" id="UP000467132"/>
    </source>
</evidence>
<dbReference type="PANTHER" id="PTHR43798">
    <property type="entry name" value="MONOACYLGLYCEROL LIPASE"/>
    <property type="match status" value="1"/>
</dbReference>
<dbReference type="AlphaFoldDB" id="A0A845QWR1"/>
<proteinExistence type="predicted"/>
<dbReference type="GO" id="GO:0016020">
    <property type="term" value="C:membrane"/>
    <property type="evidence" value="ECO:0007669"/>
    <property type="project" value="TreeGrafter"/>
</dbReference>
<feature type="domain" description="AB hydrolase-1" evidence="2">
    <location>
        <begin position="29"/>
        <end position="280"/>
    </location>
</feature>
<dbReference type="InterPro" id="IPR000639">
    <property type="entry name" value="Epox_hydrolase-like"/>
</dbReference>